<keyword evidence="1" id="KW-1133">Transmembrane helix</keyword>
<proteinExistence type="predicted"/>
<keyword evidence="3" id="KW-1185">Reference proteome</keyword>
<reference evidence="2 3" key="1">
    <citation type="submission" date="2016-09" db="EMBL/GenBank/DDBJ databases">
        <authorList>
            <person name="Doonan J."/>
            <person name="Pachebat J.A."/>
            <person name="Golyshin P.N."/>
            <person name="Denman S."/>
            <person name="Mcdonald J.E."/>
        </authorList>
    </citation>
    <scope>NUCLEOTIDE SEQUENCE [LARGE SCALE GENOMIC DNA]</scope>
    <source>
        <strain evidence="2 3">NCPPB 3934</strain>
    </source>
</reference>
<evidence type="ECO:0000313" key="3">
    <source>
        <dbReference type="Proteomes" id="UP000285648"/>
    </source>
</evidence>
<protein>
    <submittedName>
        <fullName evidence="2">Uncharacterized protein</fullName>
    </submittedName>
</protein>
<evidence type="ECO:0000256" key="1">
    <source>
        <dbReference type="SAM" id="Phobius"/>
    </source>
</evidence>
<sequence>MTSRSKNIKNNNWLLKLSRGDYGVSTTFGHLVAALLLAVVNYAFMLNFGGVFGVSVAAGLTFFYGLYTTNIGFGFWRLARELFGRVKALLLRMLALFCLIIGVLSMWDGLYLVSMLISILKSS</sequence>
<evidence type="ECO:0000313" key="2">
    <source>
        <dbReference type="EMBL" id="RLM26531.1"/>
    </source>
</evidence>
<gene>
    <name evidence="2" type="ORF">BIY29_05600</name>
</gene>
<name>A0A421DR28_9GAMM</name>
<feature type="transmembrane region" description="Helical" evidence="1">
    <location>
        <begin position="21"/>
        <end position="44"/>
    </location>
</feature>
<organism evidence="2 3">
    <name type="scientific">Brenneria alni</name>
    <dbReference type="NCBI Taxonomy" id="71656"/>
    <lineage>
        <taxon>Bacteria</taxon>
        <taxon>Pseudomonadati</taxon>
        <taxon>Pseudomonadota</taxon>
        <taxon>Gammaproteobacteria</taxon>
        <taxon>Enterobacterales</taxon>
        <taxon>Pectobacteriaceae</taxon>
        <taxon>Brenneria</taxon>
    </lineage>
</organism>
<feature type="transmembrane region" description="Helical" evidence="1">
    <location>
        <begin position="94"/>
        <end position="120"/>
    </location>
</feature>
<dbReference type="EMBL" id="MJLZ01000008">
    <property type="protein sequence ID" value="RLM26531.1"/>
    <property type="molecule type" value="Genomic_DNA"/>
</dbReference>
<keyword evidence="1" id="KW-0472">Membrane</keyword>
<feature type="transmembrane region" description="Helical" evidence="1">
    <location>
        <begin position="50"/>
        <end position="73"/>
    </location>
</feature>
<comment type="caution">
    <text evidence="2">The sequence shown here is derived from an EMBL/GenBank/DDBJ whole genome shotgun (WGS) entry which is preliminary data.</text>
</comment>
<dbReference type="AlphaFoldDB" id="A0A421DR28"/>
<dbReference type="RefSeq" id="WP_121574200.1">
    <property type="nucleotide sequence ID" value="NZ_MJLZ01000008.1"/>
</dbReference>
<dbReference type="Proteomes" id="UP000285648">
    <property type="component" value="Unassembled WGS sequence"/>
</dbReference>
<keyword evidence="1" id="KW-0812">Transmembrane</keyword>
<accession>A0A421DR28</accession>